<feature type="transmembrane region" description="Helical" evidence="1">
    <location>
        <begin position="135"/>
        <end position="160"/>
    </location>
</feature>
<evidence type="ECO:0000256" key="1">
    <source>
        <dbReference type="SAM" id="Phobius"/>
    </source>
</evidence>
<feature type="transmembrane region" description="Helical" evidence="1">
    <location>
        <begin position="106"/>
        <end position="129"/>
    </location>
</feature>
<feature type="transmembrane region" description="Helical" evidence="1">
    <location>
        <begin position="79"/>
        <end position="99"/>
    </location>
</feature>
<dbReference type="WBParaSite" id="TREG1_126490.1">
    <property type="protein sequence ID" value="TREG1_126490.1"/>
    <property type="gene ID" value="TREG1_126490"/>
</dbReference>
<sequence>MSLSLRPREGTFKEYITWVGIDVTYLIIIMLAVMIIISNISILQEYFCKNIVVILGIVLFAAALFVFTFGLKIIQENFWYSHIDYGLIVLLISIAYCCVFGRFYALFIFIILNVSLAIAAAVMIIAVNLKRLDLPAFLAVVFLAVLIAFIGLLSILLYALHVPFSEAVSELCLCIGSMLGLFLLGNTVRDCVGSKHSFCFAMCQAFFFWIFITLLFSGIYMLILPSKKKEGNRD</sequence>
<feature type="transmembrane region" description="Helical" evidence="1">
    <location>
        <begin position="52"/>
        <end position="73"/>
    </location>
</feature>
<keyword evidence="1" id="KW-1133">Transmembrane helix</keyword>
<organism evidence="2 3">
    <name type="scientific">Trichobilharzia regenti</name>
    <name type="common">Nasal bird schistosome</name>
    <dbReference type="NCBI Taxonomy" id="157069"/>
    <lineage>
        <taxon>Eukaryota</taxon>
        <taxon>Metazoa</taxon>
        <taxon>Spiralia</taxon>
        <taxon>Lophotrochozoa</taxon>
        <taxon>Platyhelminthes</taxon>
        <taxon>Trematoda</taxon>
        <taxon>Digenea</taxon>
        <taxon>Strigeidida</taxon>
        <taxon>Schistosomatoidea</taxon>
        <taxon>Schistosomatidae</taxon>
        <taxon>Trichobilharzia</taxon>
    </lineage>
</organism>
<name>A0AA85J2J5_TRIRE</name>
<feature type="transmembrane region" description="Helical" evidence="1">
    <location>
        <begin position="205"/>
        <end position="224"/>
    </location>
</feature>
<reference evidence="3" key="2">
    <citation type="submission" date="2023-11" db="UniProtKB">
        <authorList>
            <consortium name="WormBaseParasite"/>
        </authorList>
    </citation>
    <scope>IDENTIFICATION</scope>
</reference>
<keyword evidence="2" id="KW-1185">Reference proteome</keyword>
<accession>A0AA85J2J5</accession>
<feature type="transmembrane region" description="Helical" evidence="1">
    <location>
        <begin position="15"/>
        <end position="40"/>
    </location>
</feature>
<feature type="transmembrane region" description="Helical" evidence="1">
    <location>
        <begin position="167"/>
        <end position="185"/>
    </location>
</feature>
<keyword evidence="1" id="KW-0812">Transmembrane</keyword>
<reference evidence="2" key="1">
    <citation type="submission" date="2022-06" db="EMBL/GenBank/DDBJ databases">
        <authorList>
            <person name="Berger JAMES D."/>
            <person name="Berger JAMES D."/>
        </authorList>
    </citation>
    <scope>NUCLEOTIDE SEQUENCE [LARGE SCALE GENOMIC DNA]</scope>
</reference>
<proteinExistence type="predicted"/>
<evidence type="ECO:0000313" key="2">
    <source>
        <dbReference type="Proteomes" id="UP000050795"/>
    </source>
</evidence>
<dbReference type="AlphaFoldDB" id="A0AA85J2J5"/>
<evidence type="ECO:0000313" key="3">
    <source>
        <dbReference type="WBParaSite" id="TREG1_126490.1"/>
    </source>
</evidence>
<protein>
    <submittedName>
        <fullName evidence="3">Uncharacterized protein</fullName>
    </submittedName>
</protein>
<dbReference type="Proteomes" id="UP000050795">
    <property type="component" value="Unassembled WGS sequence"/>
</dbReference>
<keyword evidence="1" id="KW-0472">Membrane</keyword>